<dbReference type="STRING" id="3476.A0A2P5AFH5"/>
<name>A0A2P5AFH5_PARAD</name>
<comment type="caution">
    <text evidence="2">The sequence shown here is derived from an EMBL/GenBank/DDBJ whole genome shotgun (WGS) entry which is preliminary data.</text>
</comment>
<dbReference type="OrthoDB" id="72851at2759"/>
<sequence length="166" mass="19013">MSCGSTLKAWWNLQRMWFIRRSTSYFIAFINVIKRQLKLSETTFALTNKVVTKDALMRYEQEIMGFGSSNIMFTILSTLAILNLFTLLGGIMRLVVDLNSEALEKCIMQIVLCGIIDATNLPIYEALFIRSYMGCLPYSVMFNYIVLASIICLNANMLKDYIVIEK</sequence>
<organism evidence="2 3">
    <name type="scientific">Parasponia andersonii</name>
    <name type="common">Sponia andersonii</name>
    <dbReference type="NCBI Taxonomy" id="3476"/>
    <lineage>
        <taxon>Eukaryota</taxon>
        <taxon>Viridiplantae</taxon>
        <taxon>Streptophyta</taxon>
        <taxon>Embryophyta</taxon>
        <taxon>Tracheophyta</taxon>
        <taxon>Spermatophyta</taxon>
        <taxon>Magnoliopsida</taxon>
        <taxon>eudicotyledons</taxon>
        <taxon>Gunneridae</taxon>
        <taxon>Pentapetalae</taxon>
        <taxon>rosids</taxon>
        <taxon>fabids</taxon>
        <taxon>Rosales</taxon>
        <taxon>Cannabaceae</taxon>
        <taxon>Parasponia</taxon>
    </lineage>
</organism>
<dbReference type="AlphaFoldDB" id="A0A2P5AFH5"/>
<gene>
    <name evidence="2" type="ORF">PanWU01x14_337580</name>
</gene>
<feature type="transmembrane region" description="Helical" evidence="1">
    <location>
        <begin position="136"/>
        <end position="158"/>
    </location>
</feature>
<dbReference type="Proteomes" id="UP000237105">
    <property type="component" value="Unassembled WGS sequence"/>
</dbReference>
<evidence type="ECO:0000256" key="1">
    <source>
        <dbReference type="SAM" id="Phobius"/>
    </source>
</evidence>
<keyword evidence="1" id="KW-0472">Membrane</keyword>
<evidence type="ECO:0000313" key="3">
    <source>
        <dbReference type="Proteomes" id="UP000237105"/>
    </source>
</evidence>
<keyword evidence="1" id="KW-0812">Transmembrane</keyword>
<evidence type="ECO:0000313" key="2">
    <source>
        <dbReference type="EMBL" id="PON35280.1"/>
    </source>
</evidence>
<accession>A0A2P5AFH5</accession>
<proteinExistence type="predicted"/>
<keyword evidence="1" id="KW-1133">Transmembrane helix</keyword>
<feature type="transmembrane region" description="Helical" evidence="1">
    <location>
        <begin position="106"/>
        <end position="124"/>
    </location>
</feature>
<reference evidence="3" key="1">
    <citation type="submission" date="2016-06" db="EMBL/GenBank/DDBJ databases">
        <title>Parallel loss of symbiosis genes in relatives of nitrogen-fixing non-legume Parasponia.</title>
        <authorList>
            <person name="Van Velzen R."/>
            <person name="Holmer R."/>
            <person name="Bu F."/>
            <person name="Rutten L."/>
            <person name="Van Zeijl A."/>
            <person name="Liu W."/>
            <person name="Santuari L."/>
            <person name="Cao Q."/>
            <person name="Sharma T."/>
            <person name="Shen D."/>
            <person name="Roswanjaya Y."/>
            <person name="Wardhani T."/>
            <person name="Kalhor M.S."/>
            <person name="Jansen J."/>
            <person name="Van den Hoogen J."/>
            <person name="Gungor B."/>
            <person name="Hartog M."/>
            <person name="Hontelez J."/>
            <person name="Verver J."/>
            <person name="Yang W.-C."/>
            <person name="Schijlen E."/>
            <person name="Repin R."/>
            <person name="Schilthuizen M."/>
            <person name="Schranz E."/>
            <person name="Heidstra R."/>
            <person name="Miyata K."/>
            <person name="Fedorova E."/>
            <person name="Kohlen W."/>
            <person name="Bisseling T."/>
            <person name="Smit S."/>
            <person name="Geurts R."/>
        </authorList>
    </citation>
    <scope>NUCLEOTIDE SEQUENCE [LARGE SCALE GENOMIC DNA]</scope>
    <source>
        <strain evidence="3">cv. WU1-14</strain>
    </source>
</reference>
<keyword evidence="3" id="KW-1185">Reference proteome</keyword>
<protein>
    <submittedName>
        <fullName evidence="2">Uncharacterized protein</fullName>
    </submittedName>
</protein>
<dbReference type="PANTHER" id="PTHR13301">
    <property type="entry name" value="X-BOX TRANSCRIPTION FACTOR-RELATED"/>
    <property type="match status" value="1"/>
</dbReference>
<feature type="transmembrane region" description="Helical" evidence="1">
    <location>
        <begin position="71"/>
        <end position="94"/>
    </location>
</feature>
<dbReference type="EMBL" id="JXTB01000618">
    <property type="protein sequence ID" value="PON35280.1"/>
    <property type="molecule type" value="Genomic_DNA"/>
</dbReference>